<reference evidence="2 3" key="1">
    <citation type="journal article" date="2019" name="ISME J.">
        <title>Candidatus Macondimonas diazotrophica, a novel gammaproteobacterial genus dominating crude-oil-contaminated coastal sediments.</title>
        <authorList>
            <person name="Karthikeyan S."/>
            <person name="Konstantinidis K."/>
        </authorList>
    </citation>
    <scope>NUCLEOTIDE SEQUENCE [LARGE SCALE GENOMIC DNA]</scope>
    <source>
        <strain evidence="2 3">KTK01</strain>
    </source>
</reference>
<dbReference type="PANTHER" id="PTHR36503:SF3">
    <property type="entry name" value="BLR0126 PROTEIN"/>
    <property type="match status" value="1"/>
</dbReference>
<dbReference type="SUPFAM" id="SSF54593">
    <property type="entry name" value="Glyoxalase/Bleomycin resistance protein/Dihydroxybiphenyl dioxygenase"/>
    <property type="match status" value="1"/>
</dbReference>
<dbReference type="InterPro" id="IPR004360">
    <property type="entry name" value="Glyas_Fos-R_dOase_dom"/>
</dbReference>
<evidence type="ECO:0000259" key="1">
    <source>
        <dbReference type="PROSITE" id="PS51819"/>
    </source>
</evidence>
<dbReference type="Proteomes" id="UP000297890">
    <property type="component" value="Unassembled WGS sequence"/>
</dbReference>
<dbReference type="EMBL" id="SRIO01000004">
    <property type="protein sequence ID" value="TFZ83230.1"/>
    <property type="molecule type" value="Genomic_DNA"/>
</dbReference>
<dbReference type="AlphaFoldDB" id="A0A4Z0FBV9"/>
<comment type="caution">
    <text evidence="2">The sequence shown here is derived from an EMBL/GenBank/DDBJ whole genome shotgun (WGS) entry which is preliminary data.</text>
</comment>
<dbReference type="RefSeq" id="WP_135281110.1">
    <property type="nucleotide sequence ID" value="NZ_SRIO01000004.1"/>
</dbReference>
<dbReference type="Gene3D" id="3.10.180.10">
    <property type="entry name" value="2,3-Dihydroxybiphenyl 1,2-Dioxygenase, domain 1"/>
    <property type="match status" value="1"/>
</dbReference>
<keyword evidence="3" id="KW-1185">Reference proteome</keyword>
<feature type="domain" description="VOC" evidence="1">
    <location>
        <begin position="11"/>
        <end position="119"/>
    </location>
</feature>
<dbReference type="InterPro" id="IPR029068">
    <property type="entry name" value="Glyas_Bleomycin-R_OHBP_Dase"/>
</dbReference>
<dbReference type="PROSITE" id="PS51819">
    <property type="entry name" value="VOC"/>
    <property type="match status" value="1"/>
</dbReference>
<accession>A0A4Z0FBV9</accession>
<organism evidence="2 3">
    <name type="scientific">Candidatus Macondimonas diazotrophica</name>
    <dbReference type="NCBI Taxonomy" id="2305248"/>
    <lineage>
        <taxon>Bacteria</taxon>
        <taxon>Pseudomonadati</taxon>
        <taxon>Pseudomonadota</taxon>
        <taxon>Gammaproteobacteria</taxon>
        <taxon>Chromatiales</taxon>
        <taxon>Ectothiorhodospiraceae</taxon>
        <taxon>Candidatus Macondimonas</taxon>
    </lineage>
</organism>
<dbReference type="InterPro" id="IPR037523">
    <property type="entry name" value="VOC_core"/>
</dbReference>
<dbReference type="OrthoDB" id="9803104at2"/>
<evidence type="ECO:0000313" key="3">
    <source>
        <dbReference type="Proteomes" id="UP000297890"/>
    </source>
</evidence>
<dbReference type="PANTHER" id="PTHR36503">
    <property type="entry name" value="BLR2520 PROTEIN"/>
    <property type="match status" value="1"/>
</dbReference>
<dbReference type="Pfam" id="PF00903">
    <property type="entry name" value="Glyoxalase"/>
    <property type="match status" value="1"/>
</dbReference>
<gene>
    <name evidence="2" type="ORF">E4680_04020</name>
</gene>
<proteinExistence type="predicted"/>
<sequence>MDVPQRWASASPTIPALEVRDLLKSIRFYEQALGLELTQFMTAERRALLSHGDWQLCLAEEREPHPITACFHVAEAEALYRRCNAAGATVAGYLRRAADGHRHFEIEDPDGHRLRIDEQSAP</sequence>
<protein>
    <recommendedName>
        <fullName evidence="1">VOC domain-containing protein</fullName>
    </recommendedName>
</protein>
<name>A0A4Z0FBV9_9GAMM</name>
<evidence type="ECO:0000313" key="2">
    <source>
        <dbReference type="EMBL" id="TFZ83230.1"/>
    </source>
</evidence>